<dbReference type="GO" id="GO:0032259">
    <property type="term" value="P:methylation"/>
    <property type="evidence" value="ECO:0007669"/>
    <property type="project" value="UniProtKB-KW"/>
</dbReference>
<dbReference type="Proteomes" id="UP001198182">
    <property type="component" value="Unassembled WGS sequence"/>
</dbReference>
<gene>
    <name evidence="3" type="ORF">LKD81_11710</name>
</gene>
<dbReference type="PANTHER" id="PTHR44068:SF11">
    <property type="entry name" value="GERANYL DIPHOSPHATE 2-C-METHYLTRANSFERASE"/>
    <property type="match status" value="1"/>
</dbReference>
<keyword evidence="3" id="KW-0489">Methyltransferase</keyword>
<comment type="caution">
    <text evidence="3">The sequence shown here is derived from an EMBL/GenBank/DDBJ whole genome shotgun (WGS) entry which is preliminary data.</text>
</comment>
<dbReference type="InterPro" id="IPR050447">
    <property type="entry name" value="Erg6_SMT_methyltransf"/>
</dbReference>
<evidence type="ECO:0000313" key="3">
    <source>
        <dbReference type="EMBL" id="MCC2231654.1"/>
    </source>
</evidence>
<dbReference type="Pfam" id="PF08241">
    <property type="entry name" value="Methyltransf_11"/>
    <property type="match status" value="1"/>
</dbReference>
<feature type="domain" description="Methyltransferase type 11" evidence="2">
    <location>
        <begin position="33"/>
        <end position="117"/>
    </location>
</feature>
<dbReference type="SUPFAM" id="SSF53335">
    <property type="entry name" value="S-adenosyl-L-methionine-dependent methyltransferases"/>
    <property type="match status" value="1"/>
</dbReference>
<dbReference type="Gene3D" id="3.40.50.150">
    <property type="entry name" value="Vaccinia Virus protein VP39"/>
    <property type="match status" value="1"/>
</dbReference>
<accession>A0AAE3JF01</accession>
<dbReference type="EMBL" id="JAJEQR010000035">
    <property type="protein sequence ID" value="MCC2231654.1"/>
    <property type="molecule type" value="Genomic_DNA"/>
</dbReference>
<dbReference type="InterPro" id="IPR013216">
    <property type="entry name" value="Methyltransf_11"/>
</dbReference>
<dbReference type="RefSeq" id="WP_349166883.1">
    <property type="nucleotide sequence ID" value="NZ_JBBNNY010000028.1"/>
</dbReference>
<evidence type="ECO:0000256" key="1">
    <source>
        <dbReference type="ARBA" id="ARBA00022679"/>
    </source>
</evidence>
<dbReference type="PANTHER" id="PTHR44068">
    <property type="entry name" value="ZGC:194242"/>
    <property type="match status" value="1"/>
</dbReference>
<proteinExistence type="predicted"/>
<dbReference type="NCBIfam" id="NF045667">
    <property type="entry name" value="MTase_DVU1556"/>
    <property type="match status" value="1"/>
</dbReference>
<organism evidence="3 4">
    <name type="scientific">Hominifimenecus microfluidus</name>
    <dbReference type="NCBI Taxonomy" id="2885348"/>
    <lineage>
        <taxon>Bacteria</taxon>
        <taxon>Bacillati</taxon>
        <taxon>Bacillota</taxon>
        <taxon>Clostridia</taxon>
        <taxon>Lachnospirales</taxon>
        <taxon>Lachnospiraceae</taxon>
        <taxon>Hominifimenecus</taxon>
    </lineage>
</organism>
<dbReference type="InterPro" id="IPR029063">
    <property type="entry name" value="SAM-dependent_MTases_sf"/>
</dbReference>
<protein>
    <submittedName>
        <fullName evidence="3">Methyltransferase domain-containing protein</fullName>
    </submittedName>
</protein>
<evidence type="ECO:0000313" key="4">
    <source>
        <dbReference type="Proteomes" id="UP001198182"/>
    </source>
</evidence>
<name>A0AAE3JF01_9FIRM</name>
<keyword evidence="1" id="KW-0808">Transferase</keyword>
<dbReference type="CDD" id="cd02440">
    <property type="entry name" value="AdoMet_MTases"/>
    <property type="match status" value="1"/>
</dbReference>
<sequence>MVECWENICRPGGFEITARAAELSGWQPGDRVLDLGCGTGASLRYLEEHMGLFMQGVEADASLCDAVKILYGDASTLPAEEESVDGILMECSFSRMEQPEQVLKECIRVLKPGGCLAVSDMIACGEEIIPEDFPHDAGTRAFLGRLEYAETVAARITRAGFRITAEENHTNALREMWGQAILDGGREAVCGELGCSWETIRRAKCGYYLWVCEKI</sequence>
<dbReference type="GO" id="GO:0008757">
    <property type="term" value="F:S-adenosylmethionine-dependent methyltransferase activity"/>
    <property type="evidence" value="ECO:0007669"/>
    <property type="project" value="InterPro"/>
</dbReference>
<keyword evidence="4" id="KW-1185">Reference proteome</keyword>
<reference evidence="3" key="1">
    <citation type="submission" date="2021-10" db="EMBL/GenBank/DDBJ databases">
        <title>Anaerobic single-cell dispensing facilitates the cultivation of human gut bacteria.</title>
        <authorList>
            <person name="Afrizal A."/>
        </authorList>
    </citation>
    <scope>NUCLEOTIDE SEQUENCE</scope>
    <source>
        <strain evidence="3">CLA-AA-H215</strain>
    </source>
</reference>
<evidence type="ECO:0000259" key="2">
    <source>
        <dbReference type="Pfam" id="PF08241"/>
    </source>
</evidence>
<dbReference type="AlphaFoldDB" id="A0AAE3JF01"/>